<dbReference type="SMART" id="SM00597">
    <property type="entry name" value="ZnF_TTF"/>
    <property type="match status" value="1"/>
</dbReference>
<keyword evidence="4" id="KW-1185">Reference proteome</keyword>
<dbReference type="EMBL" id="JAIZAY010000002">
    <property type="protein sequence ID" value="KAJ8047794.1"/>
    <property type="molecule type" value="Genomic_DNA"/>
</dbReference>
<sequence length="485" mass="52882">MQTCTSYSVPNANISDQSQPSNDEPGVPPGPHQPSEFSFPARTYGKQNRAFQTHWFRSFPWLHYSETNDSVLCHTCVTADKQKKSFNARSSEKAFLVEGFCNWKKALEKFRDHQKSTCHRLAMHAESQRMYGDIGEKMDATFAEERKKNRMIFIKILENVKFLSRQGLAFQGNEESGNFLQLLKLRAADDPHLCDWMKKKRDKYTSHDIQNEIVRIMATDILCDIADSVSDAKFFSILADECTDASNKEQLTICLRWIDQALEPNEDFVGFYEIPNITANTIVGAIKGVLQRLTLSLNNCRGQCFDAGGPIPPPPPPPPTPPPPHPPPPPPPPPPTPPPPHPPPPPPPPPPTPPPPHPPPPPPPPPPTPPPPHPPPPPPPPPPTPPPPHPPPPPPPPPPTPPPPHPPPPPPPPPPTPPPPHPPPPPPPPPPTPPPPHPPPPPPPPPPTPPPPHPPPPPPPPPPTPPPPHPPPPPPPPQARGENLE</sequence>
<dbReference type="PANTHER" id="PTHR45749">
    <property type="match status" value="1"/>
</dbReference>
<proteinExistence type="predicted"/>
<dbReference type="InterPro" id="IPR025398">
    <property type="entry name" value="DUF4371"/>
</dbReference>
<feature type="domain" description="TTF-type" evidence="2">
    <location>
        <begin position="47"/>
        <end position="140"/>
    </location>
</feature>
<evidence type="ECO:0000313" key="3">
    <source>
        <dbReference type="EMBL" id="KAJ8047794.1"/>
    </source>
</evidence>
<feature type="compositionally biased region" description="Polar residues" evidence="1">
    <location>
        <begin position="1"/>
        <end position="22"/>
    </location>
</feature>
<dbReference type="PRINTS" id="PR01217">
    <property type="entry name" value="PRICHEXTENSN"/>
</dbReference>
<organism evidence="3 4">
    <name type="scientific">Holothuria leucospilota</name>
    <name type="common">Black long sea cucumber</name>
    <name type="synonym">Mertensiothuria leucospilota</name>
    <dbReference type="NCBI Taxonomy" id="206669"/>
    <lineage>
        <taxon>Eukaryota</taxon>
        <taxon>Metazoa</taxon>
        <taxon>Echinodermata</taxon>
        <taxon>Eleutherozoa</taxon>
        <taxon>Echinozoa</taxon>
        <taxon>Holothuroidea</taxon>
        <taxon>Aspidochirotacea</taxon>
        <taxon>Aspidochirotida</taxon>
        <taxon>Holothuriidae</taxon>
        <taxon>Holothuria</taxon>
    </lineage>
</organism>
<evidence type="ECO:0000259" key="2">
    <source>
        <dbReference type="SMART" id="SM00597"/>
    </source>
</evidence>
<dbReference type="AlphaFoldDB" id="A0A9Q1CNR7"/>
<evidence type="ECO:0000313" key="4">
    <source>
        <dbReference type="Proteomes" id="UP001152320"/>
    </source>
</evidence>
<comment type="caution">
    <text evidence="3">The sequence shown here is derived from an EMBL/GenBank/DDBJ whole genome shotgun (WGS) entry which is preliminary data.</text>
</comment>
<dbReference type="InterPro" id="IPR006580">
    <property type="entry name" value="Znf_TTF"/>
</dbReference>
<gene>
    <name evidence="3" type="ORF">HOLleu_06893</name>
</gene>
<protein>
    <submittedName>
        <fullName evidence="3">Zinc finger MYM-type protein 1</fullName>
    </submittedName>
</protein>
<dbReference type="Pfam" id="PF14291">
    <property type="entry name" value="DUF4371"/>
    <property type="match status" value="1"/>
</dbReference>
<dbReference type="OrthoDB" id="9950531at2759"/>
<dbReference type="PANTHER" id="PTHR45749:SF21">
    <property type="entry name" value="DUF4371 DOMAIN-CONTAINING PROTEIN"/>
    <property type="match status" value="1"/>
</dbReference>
<dbReference type="Proteomes" id="UP001152320">
    <property type="component" value="Chromosome 2"/>
</dbReference>
<accession>A0A9Q1CNR7</accession>
<reference evidence="3" key="1">
    <citation type="submission" date="2021-10" db="EMBL/GenBank/DDBJ databases">
        <title>Tropical sea cucumber genome reveals ecological adaptation and Cuvierian tubules defense mechanism.</title>
        <authorList>
            <person name="Chen T."/>
        </authorList>
    </citation>
    <scope>NUCLEOTIDE SEQUENCE</scope>
    <source>
        <strain evidence="3">Nanhai2018</strain>
        <tissue evidence="3">Muscle</tissue>
    </source>
</reference>
<feature type="compositionally biased region" description="Pro residues" evidence="1">
    <location>
        <begin position="310"/>
        <end position="478"/>
    </location>
</feature>
<feature type="region of interest" description="Disordered" evidence="1">
    <location>
        <begin position="1"/>
        <end position="38"/>
    </location>
</feature>
<evidence type="ECO:0000256" key="1">
    <source>
        <dbReference type="SAM" id="MobiDB-lite"/>
    </source>
</evidence>
<name>A0A9Q1CNR7_HOLLE</name>
<feature type="region of interest" description="Disordered" evidence="1">
    <location>
        <begin position="306"/>
        <end position="485"/>
    </location>
</feature>